<dbReference type="InterPro" id="IPR012816">
    <property type="entry name" value="NADAR"/>
</dbReference>
<dbReference type="EMBL" id="JAODUP010000634">
    <property type="protein sequence ID" value="KAK2146076.1"/>
    <property type="molecule type" value="Genomic_DNA"/>
</dbReference>
<evidence type="ECO:0000259" key="1">
    <source>
        <dbReference type="Pfam" id="PF08719"/>
    </source>
</evidence>
<evidence type="ECO:0000313" key="2">
    <source>
        <dbReference type="EMBL" id="KAK2146076.1"/>
    </source>
</evidence>
<dbReference type="Proteomes" id="UP001208570">
    <property type="component" value="Unassembled WGS sequence"/>
</dbReference>
<dbReference type="InterPro" id="IPR037238">
    <property type="entry name" value="YbiA-like_sf"/>
</dbReference>
<keyword evidence="3" id="KW-1185">Reference proteome</keyword>
<organism evidence="2 3">
    <name type="scientific">Paralvinella palmiformis</name>
    <dbReference type="NCBI Taxonomy" id="53620"/>
    <lineage>
        <taxon>Eukaryota</taxon>
        <taxon>Metazoa</taxon>
        <taxon>Spiralia</taxon>
        <taxon>Lophotrochozoa</taxon>
        <taxon>Annelida</taxon>
        <taxon>Polychaeta</taxon>
        <taxon>Sedentaria</taxon>
        <taxon>Canalipalpata</taxon>
        <taxon>Terebellida</taxon>
        <taxon>Terebelliformia</taxon>
        <taxon>Alvinellidae</taxon>
        <taxon>Paralvinella</taxon>
    </lineage>
</organism>
<name>A0AAD9J4U3_9ANNE</name>
<dbReference type="Gene3D" id="1.10.357.40">
    <property type="entry name" value="YbiA-like"/>
    <property type="match status" value="1"/>
</dbReference>
<feature type="domain" description="NADAR" evidence="1">
    <location>
        <begin position="105"/>
        <end position="248"/>
    </location>
</feature>
<accession>A0AAD9J4U3</accession>
<dbReference type="Pfam" id="PF08719">
    <property type="entry name" value="NADAR"/>
    <property type="match status" value="1"/>
</dbReference>
<dbReference type="CDD" id="cd15457">
    <property type="entry name" value="NADAR"/>
    <property type="match status" value="1"/>
</dbReference>
<protein>
    <recommendedName>
        <fullName evidence="1">NADAR domain-containing protein</fullName>
    </recommendedName>
</protein>
<reference evidence="2" key="1">
    <citation type="journal article" date="2023" name="Mol. Biol. Evol.">
        <title>Third-Generation Sequencing Reveals the Adaptive Role of the Epigenome in Three Deep-Sea Polychaetes.</title>
        <authorList>
            <person name="Perez M."/>
            <person name="Aroh O."/>
            <person name="Sun Y."/>
            <person name="Lan Y."/>
            <person name="Juniper S.K."/>
            <person name="Young C.R."/>
            <person name="Angers B."/>
            <person name="Qian P.Y."/>
        </authorList>
    </citation>
    <scope>NUCLEOTIDE SEQUENCE</scope>
    <source>
        <strain evidence="2">P08H-3</strain>
    </source>
</reference>
<dbReference type="SUPFAM" id="SSF143990">
    <property type="entry name" value="YbiA-like"/>
    <property type="match status" value="1"/>
</dbReference>
<evidence type="ECO:0000313" key="3">
    <source>
        <dbReference type="Proteomes" id="UP001208570"/>
    </source>
</evidence>
<gene>
    <name evidence="2" type="ORF">LSH36_633g01002</name>
</gene>
<proteinExistence type="predicted"/>
<sequence>MPNPIIVRFLNRSERNKVWEARRLTPKPHTVNEDLPDDYKKACGRLIPVMKAAKAAGLKSTLIMDTVKVEGTIYSTDQLDELPDKCNLSISCQKQNDKAVCFFGRYSPLSNFYKCSFTLEGITYNCSEELIQQNRSKCLGQEGQAQWILVTSDLSTQKRLGNAIRTDPTTWFDVARSEIMPAIRTKFTQNHDLATYLKNTGTGDLDGATTDTFWGTAMSLNNISILNNSIWVGNNLMGSVILAVRAELISSKITHT</sequence>
<dbReference type="AlphaFoldDB" id="A0AAD9J4U3"/>
<comment type="caution">
    <text evidence="2">The sequence shown here is derived from an EMBL/GenBank/DDBJ whole genome shotgun (WGS) entry which is preliminary data.</text>
</comment>